<dbReference type="Gene3D" id="2.60.120.200">
    <property type="match status" value="1"/>
</dbReference>
<comment type="caution">
    <text evidence="1">The sequence shown here is derived from an EMBL/GenBank/DDBJ whole genome shotgun (WGS) entry which is preliminary data.</text>
</comment>
<name>A0ABW3HUK7_9BACL</name>
<gene>
    <name evidence="1" type="ORF">ACFQ2I_17930</name>
</gene>
<keyword evidence="2" id="KW-1185">Reference proteome</keyword>
<dbReference type="SUPFAM" id="SSF49899">
    <property type="entry name" value="Concanavalin A-like lectins/glucanases"/>
    <property type="match status" value="1"/>
</dbReference>
<protein>
    <submittedName>
        <fullName evidence="1">DUF1961 family protein</fullName>
    </submittedName>
</protein>
<reference evidence="2" key="1">
    <citation type="journal article" date="2019" name="Int. J. Syst. Evol. Microbiol.">
        <title>The Global Catalogue of Microorganisms (GCM) 10K type strain sequencing project: providing services to taxonomists for standard genome sequencing and annotation.</title>
        <authorList>
            <consortium name="The Broad Institute Genomics Platform"/>
            <consortium name="The Broad Institute Genome Sequencing Center for Infectious Disease"/>
            <person name="Wu L."/>
            <person name="Ma J."/>
        </authorList>
    </citation>
    <scope>NUCLEOTIDE SEQUENCE [LARGE SCALE GENOMIC DNA]</scope>
    <source>
        <strain evidence="2">CCUG 59129</strain>
    </source>
</reference>
<organism evidence="1 2">
    <name type="scientific">Paenibacillus chungangensis</name>
    <dbReference type="NCBI Taxonomy" id="696535"/>
    <lineage>
        <taxon>Bacteria</taxon>
        <taxon>Bacillati</taxon>
        <taxon>Bacillota</taxon>
        <taxon>Bacilli</taxon>
        <taxon>Bacillales</taxon>
        <taxon>Paenibacillaceae</taxon>
        <taxon>Paenibacillus</taxon>
    </lineage>
</organism>
<evidence type="ECO:0000313" key="2">
    <source>
        <dbReference type="Proteomes" id="UP001596989"/>
    </source>
</evidence>
<accession>A0ABW3HUK7</accession>
<dbReference type="Pfam" id="PF09224">
    <property type="entry name" value="DUF1961"/>
    <property type="match status" value="1"/>
</dbReference>
<dbReference type="Proteomes" id="UP001596989">
    <property type="component" value="Unassembled WGS sequence"/>
</dbReference>
<proteinExistence type="predicted"/>
<sequence length="237" mass="26709">MDGAWRGGIAVLPQTAQLIYSNPLRSALDTADFRMEGEARVSFPDGVMRLENVLDPSLGQQSNFVYWCPETFPSDIAISWEFRPLREPGLAMMFLAASGRQGEDLFDAALAERRGEYGQYHSGDINAFHVSYFRRRYPEERAFHTCNLRKSYGAHLVCQGADPIPYAVDASAPYRMLIVKSKEKLQLFIQELKIFEWRDDGASWGPLLGGGKIGFRQMAPLVAEYANLQVYDLGKGR</sequence>
<dbReference type="InterPro" id="IPR013320">
    <property type="entry name" value="ConA-like_dom_sf"/>
</dbReference>
<evidence type="ECO:0000313" key="1">
    <source>
        <dbReference type="EMBL" id="MFD0961232.1"/>
    </source>
</evidence>
<dbReference type="EMBL" id="JBHTJZ010000033">
    <property type="protein sequence ID" value="MFD0961232.1"/>
    <property type="molecule type" value="Genomic_DNA"/>
</dbReference>
<dbReference type="RefSeq" id="WP_377566590.1">
    <property type="nucleotide sequence ID" value="NZ_JBHTJZ010000033.1"/>
</dbReference>
<dbReference type="InterPro" id="IPR015305">
    <property type="entry name" value="DUF1961"/>
</dbReference>